<keyword evidence="2" id="KW-0238">DNA-binding</keyword>
<dbReference type="InterPro" id="IPR003313">
    <property type="entry name" value="AraC-bd"/>
</dbReference>
<evidence type="ECO:0000256" key="1">
    <source>
        <dbReference type="ARBA" id="ARBA00023015"/>
    </source>
</evidence>
<dbReference type="PANTHER" id="PTHR43280">
    <property type="entry name" value="ARAC-FAMILY TRANSCRIPTIONAL REGULATOR"/>
    <property type="match status" value="1"/>
</dbReference>
<protein>
    <submittedName>
        <fullName evidence="5">AraC family transcriptional regulator</fullName>
    </submittedName>
</protein>
<dbReference type="EMBL" id="BTPD01000004">
    <property type="protein sequence ID" value="GMQ28744.1"/>
    <property type="molecule type" value="Genomic_DNA"/>
</dbReference>
<dbReference type="PROSITE" id="PS00041">
    <property type="entry name" value="HTH_ARAC_FAMILY_1"/>
    <property type="match status" value="1"/>
</dbReference>
<dbReference type="InterPro" id="IPR020449">
    <property type="entry name" value="Tscrpt_reg_AraC-type_HTH"/>
</dbReference>
<gene>
    <name evidence="5" type="ORF">Aconfl_13870</name>
</gene>
<comment type="caution">
    <text evidence="5">The sequence shown here is derived from an EMBL/GenBank/DDBJ whole genome shotgun (WGS) entry which is preliminary data.</text>
</comment>
<name>A0ABQ6PLA3_9BACT</name>
<dbReference type="SUPFAM" id="SSF51182">
    <property type="entry name" value="RmlC-like cupins"/>
    <property type="match status" value="1"/>
</dbReference>
<proteinExistence type="predicted"/>
<keyword evidence="1" id="KW-0805">Transcription regulation</keyword>
<dbReference type="Gene3D" id="1.10.10.60">
    <property type="entry name" value="Homeodomain-like"/>
    <property type="match status" value="2"/>
</dbReference>
<evidence type="ECO:0000259" key="4">
    <source>
        <dbReference type="PROSITE" id="PS01124"/>
    </source>
</evidence>
<dbReference type="SMART" id="SM00342">
    <property type="entry name" value="HTH_ARAC"/>
    <property type="match status" value="1"/>
</dbReference>
<dbReference type="Proteomes" id="UP001338309">
    <property type="component" value="Unassembled WGS sequence"/>
</dbReference>
<dbReference type="PROSITE" id="PS01124">
    <property type="entry name" value="HTH_ARAC_FAMILY_2"/>
    <property type="match status" value="1"/>
</dbReference>
<feature type="domain" description="HTH araC/xylS-type" evidence="4">
    <location>
        <begin position="189"/>
        <end position="287"/>
    </location>
</feature>
<evidence type="ECO:0000256" key="3">
    <source>
        <dbReference type="ARBA" id="ARBA00023163"/>
    </source>
</evidence>
<dbReference type="Pfam" id="PF12833">
    <property type="entry name" value="HTH_18"/>
    <property type="match status" value="1"/>
</dbReference>
<keyword evidence="6" id="KW-1185">Reference proteome</keyword>
<evidence type="ECO:0000313" key="5">
    <source>
        <dbReference type="EMBL" id="GMQ28744.1"/>
    </source>
</evidence>
<evidence type="ECO:0000256" key="2">
    <source>
        <dbReference type="ARBA" id="ARBA00023125"/>
    </source>
</evidence>
<accession>A0ABQ6PLA3</accession>
<dbReference type="RefSeq" id="WP_338223488.1">
    <property type="nucleotide sequence ID" value="NZ_BTPD01000004.1"/>
</dbReference>
<evidence type="ECO:0000313" key="6">
    <source>
        <dbReference type="Proteomes" id="UP001338309"/>
    </source>
</evidence>
<dbReference type="Pfam" id="PF02311">
    <property type="entry name" value="AraC_binding"/>
    <property type="match status" value="1"/>
</dbReference>
<dbReference type="InterPro" id="IPR011051">
    <property type="entry name" value="RmlC_Cupin_sf"/>
</dbReference>
<dbReference type="InterPro" id="IPR018062">
    <property type="entry name" value="HTH_AraC-typ_CS"/>
</dbReference>
<dbReference type="Gene3D" id="2.60.120.10">
    <property type="entry name" value="Jelly Rolls"/>
    <property type="match status" value="1"/>
</dbReference>
<dbReference type="InterPro" id="IPR018060">
    <property type="entry name" value="HTH_AraC"/>
</dbReference>
<dbReference type="PANTHER" id="PTHR43280:SF27">
    <property type="entry name" value="TRANSCRIPTIONAL REGULATOR MTLR"/>
    <property type="match status" value="1"/>
</dbReference>
<dbReference type="InterPro" id="IPR009057">
    <property type="entry name" value="Homeodomain-like_sf"/>
</dbReference>
<dbReference type="PRINTS" id="PR00032">
    <property type="entry name" value="HTHARAC"/>
</dbReference>
<organism evidence="5 6">
    <name type="scientific">Algoriphagus confluentis</name>
    <dbReference type="NCBI Taxonomy" id="1697556"/>
    <lineage>
        <taxon>Bacteria</taxon>
        <taxon>Pseudomonadati</taxon>
        <taxon>Bacteroidota</taxon>
        <taxon>Cytophagia</taxon>
        <taxon>Cytophagales</taxon>
        <taxon>Cyclobacteriaceae</taxon>
        <taxon>Algoriphagus</taxon>
    </lineage>
</organism>
<keyword evidence="3" id="KW-0804">Transcription</keyword>
<sequence>MAKVISFQVPKSQREFVRYQEDRGAHFYDKLHQHPQLQLTVILEGKGQLLSGDYVGRFQPGDLFFLGENAPHVFRSDQEYFEDGTELKSGGNTIFFDFQALGKALGELDELQSMRKFEEFQGLCFQVQGETAERIKSLFPQAENSEGLHRFQLAFQLLNWLEEAGEDLVRLNEPGLMRGLSEKDGSRMNRVMQFILENRFRSITLEEVAGQAHLSKEAFCRFFKLRTRKTFTQYLQQLRINEAQKLLQETDLGVSEIAYRVGFENLSYFNRSFKSHTGMTPREFKNLA</sequence>
<dbReference type="InterPro" id="IPR014710">
    <property type="entry name" value="RmlC-like_jellyroll"/>
</dbReference>
<reference evidence="5 6" key="1">
    <citation type="submission" date="2023-08" db="EMBL/GenBank/DDBJ databases">
        <title>Draft genome sequence of Algoriphagus confluentis.</title>
        <authorList>
            <person name="Takatani N."/>
            <person name="Hosokawa M."/>
            <person name="Sawabe T."/>
        </authorList>
    </citation>
    <scope>NUCLEOTIDE SEQUENCE [LARGE SCALE GENOMIC DNA]</scope>
    <source>
        <strain evidence="5 6">NBRC 111222</strain>
    </source>
</reference>
<dbReference type="SUPFAM" id="SSF46689">
    <property type="entry name" value="Homeodomain-like"/>
    <property type="match status" value="2"/>
</dbReference>